<evidence type="ECO:0000256" key="1">
    <source>
        <dbReference type="SAM" id="MobiDB-lite"/>
    </source>
</evidence>
<dbReference type="SUPFAM" id="SSF53067">
    <property type="entry name" value="Actin-like ATPase domain"/>
    <property type="match status" value="1"/>
</dbReference>
<name>A0ABT1QKB9_9NOCA</name>
<dbReference type="Gene3D" id="3.30.420.40">
    <property type="match status" value="2"/>
</dbReference>
<dbReference type="RefSeq" id="WP_255974476.1">
    <property type="nucleotide sequence ID" value="NZ_JANFQF010000035.1"/>
</dbReference>
<dbReference type="InterPro" id="IPR043129">
    <property type="entry name" value="ATPase_NBD"/>
</dbReference>
<evidence type="ECO:0000313" key="3">
    <source>
        <dbReference type="Proteomes" id="UP001524501"/>
    </source>
</evidence>
<dbReference type="EMBL" id="JANFQF010000035">
    <property type="protein sequence ID" value="MCQ4122647.1"/>
    <property type="molecule type" value="Genomic_DNA"/>
</dbReference>
<feature type="compositionally biased region" description="Low complexity" evidence="1">
    <location>
        <begin position="387"/>
        <end position="402"/>
    </location>
</feature>
<organism evidence="2 3">
    <name type="scientific">Rhodococcus tibetensis</name>
    <dbReference type="NCBI Taxonomy" id="2965064"/>
    <lineage>
        <taxon>Bacteria</taxon>
        <taxon>Bacillati</taxon>
        <taxon>Actinomycetota</taxon>
        <taxon>Actinomycetes</taxon>
        <taxon>Mycobacteriales</taxon>
        <taxon>Nocardiaceae</taxon>
        <taxon>Rhodococcus</taxon>
    </lineage>
</organism>
<feature type="compositionally biased region" description="Pro residues" evidence="1">
    <location>
        <begin position="411"/>
        <end position="423"/>
    </location>
</feature>
<protein>
    <recommendedName>
        <fullName evidence="4">Hsp70 protein</fullName>
    </recommendedName>
</protein>
<evidence type="ECO:0000313" key="2">
    <source>
        <dbReference type="EMBL" id="MCQ4122647.1"/>
    </source>
</evidence>
<proteinExistence type="predicted"/>
<gene>
    <name evidence="2" type="ORF">NOF53_26415</name>
</gene>
<accession>A0ABT1QKB9</accession>
<evidence type="ECO:0008006" key="4">
    <source>
        <dbReference type="Google" id="ProtNLM"/>
    </source>
</evidence>
<feature type="region of interest" description="Disordered" evidence="1">
    <location>
        <begin position="385"/>
        <end position="461"/>
    </location>
</feature>
<feature type="compositionally biased region" description="Low complexity" evidence="1">
    <location>
        <begin position="424"/>
        <end position="441"/>
    </location>
</feature>
<sequence length="461" mass="46588">MTRGLGLSIGTARAVAVNISEDGTSTVSRRSTLTFGAQSTVRLGDDPGGAGVVAEFAHRPGEVFVAGGGRGYTGQDLIAAAAYCLVAEVNPPEDVPIVLTYPAVHSRSAVDALRAALDRAGLGRVGLVAEPVAALAYVEFERGPLGDGLALVGDIDTGNLDLTLVAFGSASGSDPIVGRPLRFGDRHAKTPVTDHPTRTLEELVADCLRMAAVACDDLDVVVVSGESAADPTVMQSLSQLGRPIVSGPEPGSIAARGAAVLAAASSMDAVPEATSPKPSLRRAAVASIAAAVLLAMPLSTRGPAPDPVVTAATRGAPGLDVRLIQQAERPHIPSGRALGDSPASPAAPMPTEYALATLASVIVHTPVALVPTVLAAPADADADAQSDLDSTTAASATPSVSQISAFSIEPRPAPRPESPPVTPEPTTEVPTPATTTPLETPEPTPTDRVEPGVETSEPSNP</sequence>
<keyword evidence="3" id="KW-1185">Reference proteome</keyword>
<dbReference type="Proteomes" id="UP001524501">
    <property type="component" value="Unassembled WGS sequence"/>
</dbReference>
<comment type="caution">
    <text evidence="2">The sequence shown here is derived from an EMBL/GenBank/DDBJ whole genome shotgun (WGS) entry which is preliminary data.</text>
</comment>
<reference evidence="2 3" key="1">
    <citation type="submission" date="2022-07" db="EMBL/GenBank/DDBJ databases">
        <title>Degradation activity of malathion, p-nitrophenol and potential low-temperature adaptation strategy of Rhodococcus sp. FXJ9.536.</title>
        <authorList>
            <person name="Huang J."/>
            <person name="Huang Y."/>
        </authorList>
    </citation>
    <scope>NUCLEOTIDE SEQUENCE [LARGE SCALE GENOMIC DNA]</scope>
    <source>
        <strain evidence="2 3">FXJ9.536</strain>
    </source>
</reference>